<reference evidence="5 6" key="1">
    <citation type="journal article" date="2011" name="Front. Microbiol.">
        <title>Genomic signatures of strain selection and enhancement in Bacillus atrophaeus var. globigii, a historical biowarfare simulant.</title>
        <authorList>
            <person name="Gibbons H.S."/>
            <person name="Broomall S.M."/>
            <person name="McNew L.A."/>
            <person name="Daligault H."/>
            <person name="Chapman C."/>
            <person name="Bruce D."/>
            <person name="Karavis M."/>
            <person name="Krepps M."/>
            <person name="McGregor P.A."/>
            <person name="Hong C."/>
            <person name="Park K.H."/>
            <person name="Akmal A."/>
            <person name="Feldman A."/>
            <person name="Lin J.S."/>
            <person name="Chang W.E."/>
            <person name="Higgs B.W."/>
            <person name="Demirev P."/>
            <person name="Lindquist J."/>
            <person name="Liem A."/>
            <person name="Fochler E."/>
            <person name="Read T.D."/>
            <person name="Tapia R."/>
            <person name="Johnson S."/>
            <person name="Bishop-Lilly K.A."/>
            <person name="Detter C."/>
            <person name="Han C."/>
            <person name="Sozhamannan S."/>
            <person name="Rosenzweig C.N."/>
            <person name="Skowronski E.W."/>
        </authorList>
    </citation>
    <scope>NUCLEOTIDE SEQUENCE [LARGE SCALE GENOMIC DNA]</scope>
    <source>
        <strain evidence="5 6">CL-SP19</strain>
    </source>
</reference>
<dbReference type="InterPro" id="IPR012893">
    <property type="entry name" value="HipA-like_C"/>
</dbReference>
<proteinExistence type="inferred from homology"/>
<dbReference type="RefSeq" id="WP_126783243.1">
    <property type="nucleotide sequence ID" value="NZ_PIQF01000001.1"/>
</dbReference>
<dbReference type="Pfam" id="PF07804">
    <property type="entry name" value="HipA_C"/>
    <property type="match status" value="1"/>
</dbReference>
<dbReference type="PIRSF" id="PIRSF028135">
    <property type="entry name" value="UCP028135_HipA-like"/>
    <property type="match status" value="1"/>
</dbReference>
<evidence type="ECO:0000259" key="4">
    <source>
        <dbReference type="Pfam" id="PF07804"/>
    </source>
</evidence>
<accession>A0A432ZI71</accession>
<dbReference type="AlphaFoldDB" id="A0A432ZI71"/>
<gene>
    <name evidence="5" type="ORF">CWI81_00240</name>
</gene>
<evidence type="ECO:0000313" key="5">
    <source>
        <dbReference type="EMBL" id="RUO76972.1"/>
    </source>
</evidence>
<evidence type="ECO:0000256" key="3">
    <source>
        <dbReference type="ARBA" id="ARBA00022777"/>
    </source>
</evidence>
<dbReference type="PANTHER" id="PTHR37419">
    <property type="entry name" value="SERINE/THREONINE-PROTEIN KINASE TOXIN HIPA"/>
    <property type="match status" value="1"/>
</dbReference>
<keyword evidence="6" id="KW-1185">Reference proteome</keyword>
<keyword evidence="2" id="KW-0808">Transferase</keyword>
<dbReference type="EMBL" id="PIQF01000001">
    <property type="protein sequence ID" value="RUO76972.1"/>
    <property type="molecule type" value="Genomic_DNA"/>
</dbReference>
<sequence length="443" mass="50256">MRPLTLQLFNRKKWWDAAELHFDKAQMTSSVTLYYFSQYISDVLTYNAIDSWACTVNAPVTILPAEYPTWPAVLDDLLPVGKSRDWWLNYLNMARATEFEQNYALLTNACMSPVGNIRIKEAASLVRGANAQRFSTDDVARLQHDFLDYANEHGAAVGGATGAGGVAPKLLLMVDNDEVFIDADFAGKTLSATPYLTKFARNTRSSRDNNILRAEGVFYQVLNDVLGDSSIETIDVSRMKILEVDSQVSLWLPRFDVRFEDSIACRIGVESIYSIINAGPGSYQNHFSVMEKVWEKIRHSTKMTSEEFAKQYLARDLLNLVFGNSDNHGRNISFLKFEGDIRYAPIYDFAPMKADPEMVTRLFKWGEEYERGGIVYFDKLIQSLESFGDPDELMAFLRQLAEKLIKVPALLEKYGCPEEIIEFPAIGFNRIEKKLADFGIRHA</sequence>
<evidence type="ECO:0000256" key="2">
    <source>
        <dbReference type="ARBA" id="ARBA00022679"/>
    </source>
</evidence>
<comment type="caution">
    <text evidence="5">The sequence shown here is derived from an EMBL/GenBank/DDBJ whole genome shotgun (WGS) entry which is preliminary data.</text>
</comment>
<evidence type="ECO:0000256" key="1">
    <source>
        <dbReference type="ARBA" id="ARBA00010164"/>
    </source>
</evidence>
<dbReference type="PANTHER" id="PTHR37419:SF8">
    <property type="entry name" value="TOXIN YJJJ"/>
    <property type="match status" value="1"/>
</dbReference>
<dbReference type="InterPro" id="IPR052028">
    <property type="entry name" value="HipA_Ser/Thr_kinase"/>
</dbReference>
<dbReference type="OrthoDB" id="9805913at2"/>
<dbReference type="Proteomes" id="UP000287908">
    <property type="component" value="Unassembled WGS sequence"/>
</dbReference>
<name>A0A432ZI71_9GAMM</name>
<protein>
    <submittedName>
        <fullName evidence="5">HipA-like protein</fullName>
    </submittedName>
</protein>
<feature type="domain" description="HipA-like C-terminal" evidence="4">
    <location>
        <begin position="162"/>
        <end position="376"/>
    </location>
</feature>
<dbReference type="GO" id="GO:0005829">
    <property type="term" value="C:cytosol"/>
    <property type="evidence" value="ECO:0007669"/>
    <property type="project" value="TreeGrafter"/>
</dbReference>
<evidence type="ECO:0000313" key="6">
    <source>
        <dbReference type="Proteomes" id="UP000287908"/>
    </source>
</evidence>
<keyword evidence="3" id="KW-0418">Kinase</keyword>
<comment type="similarity">
    <text evidence="1">Belongs to the HipA Ser/Thr kinase family.</text>
</comment>
<dbReference type="InterPro" id="IPR016869">
    <property type="entry name" value="UCP028135_HipA-like"/>
</dbReference>
<dbReference type="GO" id="GO:0004674">
    <property type="term" value="F:protein serine/threonine kinase activity"/>
    <property type="evidence" value="ECO:0007669"/>
    <property type="project" value="TreeGrafter"/>
</dbReference>
<organism evidence="5 6">
    <name type="scientific">Idiomarina seosinensis</name>
    <dbReference type="NCBI Taxonomy" id="281739"/>
    <lineage>
        <taxon>Bacteria</taxon>
        <taxon>Pseudomonadati</taxon>
        <taxon>Pseudomonadota</taxon>
        <taxon>Gammaproteobacteria</taxon>
        <taxon>Alteromonadales</taxon>
        <taxon>Idiomarinaceae</taxon>
        <taxon>Idiomarina</taxon>
    </lineage>
</organism>